<evidence type="ECO:0000313" key="2">
    <source>
        <dbReference type="Proteomes" id="UP000827872"/>
    </source>
</evidence>
<gene>
    <name evidence="1" type="ORF">K3G42_014472</name>
</gene>
<protein>
    <submittedName>
        <fullName evidence="1">Uncharacterized protein</fullName>
    </submittedName>
</protein>
<proteinExistence type="predicted"/>
<keyword evidence="2" id="KW-1185">Reference proteome</keyword>
<name>A0ACB8FD80_9SAUR</name>
<accession>A0ACB8FD80</accession>
<organism evidence="1 2">
    <name type="scientific">Sphaerodactylus townsendi</name>
    <dbReference type="NCBI Taxonomy" id="933632"/>
    <lineage>
        <taxon>Eukaryota</taxon>
        <taxon>Metazoa</taxon>
        <taxon>Chordata</taxon>
        <taxon>Craniata</taxon>
        <taxon>Vertebrata</taxon>
        <taxon>Euteleostomi</taxon>
        <taxon>Lepidosauria</taxon>
        <taxon>Squamata</taxon>
        <taxon>Bifurcata</taxon>
        <taxon>Gekkota</taxon>
        <taxon>Sphaerodactylidae</taxon>
        <taxon>Sphaerodactylus</taxon>
    </lineage>
</organism>
<dbReference type="Proteomes" id="UP000827872">
    <property type="component" value="Linkage Group LG09"/>
</dbReference>
<comment type="caution">
    <text evidence="1">The sequence shown here is derived from an EMBL/GenBank/DDBJ whole genome shotgun (WGS) entry which is preliminary data.</text>
</comment>
<evidence type="ECO:0000313" key="1">
    <source>
        <dbReference type="EMBL" id="KAH8003186.1"/>
    </source>
</evidence>
<reference evidence="1" key="1">
    <citation type="submission" date="2021-08" db="EMBL/GenBank/DDBJ databases">
        <title>The first chromosome-level gecko genome reveals the dynamic sex chromosomes of Neotropical dwarf geckos (Sphaerodactylidae: Sphaerodactylus).</title>
        <authorList>
            <person name="Pinto B.J."/>
            <person name="Keating S.E."/>
            <person name="Gamble T."/>
        </authorList>
    </citation>
    <scope>NUCLEOTIDE SEQUENCE</scope>
    <source>
        <strain evidence="1">TG3544</strain>
    </source>
</reference>
<dbReference type="EMBL" id="CM037622">
    <property type="protein sequence ID" value="KAH8003186.1"/>
    <property type="molecule type" value="Genomic_DNA"/>
</dbReference>
<sequence length="229" mass="24337">MHVPVSTVEVFGLVESQDRGRAPDGVNKAPGGDADKIEQRKDLGLPPPPFRIPPTPTKNLPSVEATQTRLPVEQTLREVEEVSPGESEPCFPPWAGDPRVYRSAPATGSVAPPLGNATSTEPDGQEDADRRRAAAAARSSQAELRRVLLSLQSQEAAHFQLRFAAPAELLSPLSSPPLPKHTTEHVQNSAHALRKTVKPTPSFCPELNSSKPHAEKGRGHSSKGSGGAG</sequence>